<dbReference type="STRING" id="1794912.AXX12_17535"/>
<comment type="caution">
    <text evidence="3">The sequence shown here is derived from an EMBL/GenBank/DDBJ whole genome shotgun (WGS) entry which is preliminary data.</text>
</comment>
<keyword evidence="4" id="KW-1185">Reference proteome</keyword>
<protein>
    <recommendedName>
        <fullName evidence="5">Autotransporter domain-containing protein</fullName>
    </recommendedName>
</protein>
<dbReference type="AlphaFoldDB" id="A0A154BV94"/>
<sequence length="663" mass="73897">MRRHLSYLNILCCLTVLLQQPMALAGSAISVPPEARDTANAVIAAAQNTLDEQQAALYRAEAKTYAQKAEVEAAEAQLQVIAAEKALAQHSTEAEKAAAEAQITVQQAQEAVALATALNEKAKNAIAAAEAAYKVADVVEASLQADEAALLQKQSIKAIATPTVRTEIAEQTSLEDTDELLKMEKEIKTLEKMQKDADLARQRNIPLLEAQDDATVDWSEAEAAHAHADRLNQIALDADKAAEQAEHIADKKTAIAEAAMYKAAEAKQAVLDLQLADNDAKETAVRAKNYEMQTKTELEQLIYSQEHPQGSHFFAGGMNYYRWHDKFGNSGYQITRPLYFGYWQKDLSYGLYTNYITSRNNTAGASGRVNTLSDTTLTFSKRNEQPNFIVDYDLSINIPTGKSALSRPERYAMMNEDLVAVSQFGKGWQFTPGIAVSWRIGDEDMWTLGTNYTFSHSYDPTSDIVNDTVSPGSEWTKFLRWQHAGQDWQFVGELINTTTGQTKIANGERYDTGAQWDYKLTYNHKLPDNQSILFYYWRENQYTNPIVPSDTSNALAHYFGTMWSKKLDEQHAFRVTLDVMKTNGSRYAGINNDFVTNGNPQYTDVDGRTKYTVGLGYDIKINAKSNLSLDLQTFRMKDGKSTAGQPATTYTGFNVLAKYNRDF</sequence>
<keyword evidence="2" id="KW-0732">Signal</keyword>
<gene>
    <name evidence="3" type="ORF">AXX12_17535</name>
</gene>
<feature type="coiled-coil region" evidence="1">
    <location>
        <begin position="36"/>
        <end position="132"/>
    </location>
</feature>
<dbReference type="RefSeq" id="WP_066237784.1">
    <property type="nucleotide sequence ID" value="NZ_LSGP01000006.1"/>
</dbReference>
<evidence type="ECO:0008006" key="5">
    <source>
        <dbReference type="Google" id="ProtNLM"/>
    </source>
</evidence>
<keyword evidence="1" id="KW-0175">Coiled coil</keyword>
<dbReference type="Proteomes" id="UP000076268">
    <property type="component" value="Unassembled WGS sequence"/>
</dbReference>
<evidence type="ECO:0000313" key="3">
    <source>
        <dbReference type="EMBL" id="KYZ77861.1"/>
    </source>
</evidence>
<organism evidence="3 4">
    <name type="scientific">Anaerosporomusa subterranea</name>
    <dbReference type="NCBI Taxonomy" id="1794912"/>
    <lineage>
        <taxon>Bacteria</taxon>
        <taxon>Bacillati</taxon>
        <taxon>Bacillota</taxon>
        <taxon>Negativicutes</taxon>
        <taxon>Acetonemataceae</taxon>
        <taxon>Anaerosporomusa</taxon>
    </lineage>
</organism>
<evidence type="ECO:0000256" key="1">
    <source>
        <dbReference type="SAM" id="Coils"/>
    </source>
</evidence>
<evidence type="ECO:0000313" key="4">
    <source>
        <dbReference type="Proteomes" id="UP000076268"/>
    </source>
</evidence>
<proteinExistence type="predicted"/>
<feature type="signal peptide" evidence="2">
    <location>
        <begin position="1"/>
        <end position="25"/>
    </location>
</feature>
<reference evidence="3 4" key="1">
    <citation type="submission" date="2016-02" db="EMBL/GenBank/DDBJ databases">
        <title>Anaerosporomusa subterraneum gen. nov., sp. nov., a spore-forming obligate anaerobe isolated from saprolite.</title>
        <authorList>
            <person name="Choi J.K."/>
            <person name="Shah M."/>
            <person name="Yee N."/>
        </authorList>
    </citation>
    <scope>NUCLEOTIDE SEQUENCE [LARGE SCALE GENOMIC DNA]</scope>
    <source>
        <strain evidence="3 4">RU4</strain>
    </source>
</reference>
<dbReference type="EMBL" id="LSGP01000006">
    <property type="protein sequence ID" value="KYZ77861.1"/>
    <property type="molecule type" value="Genomic_DNA"/>
</dbReference>
<evidence type="ECO:0000256" key="2">
    <source>
        <dbReference type="SAM" id="SignalP"/>
    </source>
</evidence>
<feature type="chain" id="PRO_5007595019" description="Autotransporter domain-containing protein" evidence="2">
    <location>
        <begin position="26"/>
        <end position="663"/>
    </location>
</feature>
<accession>A0A154BV94</accession>
<dbReference type="OrthoDB" id="1661840at2"/>
<name>A0A154BV94_ANASB</name>